<accession>A0A4Y2NTT6</accession>
<gene>
    <name evidence="2" type="ORF">AVEN_34839_1</name>
</gene>
<proteinExistence type="predicted"/>
<comment type="caution">
    <text evidence="2">The sequence shown here is derived from an EMBL/GenBank/DDBJ whole genome shotgun (WGS) entry which is preliminary data.</text>
</comment>
<organism evidence="2 3">
    <name type="scientific">Araneus ventricosus</name>
    <name type="common">Orbweaver spider</name>
    <name type="synonym">Epeira ventricosa</name>
    <dbReference type="NCBI Taxonomy" id="182803"/>
    <lineage>
        <taxon>Eukaryota</taxon>
        <taxon>Metazoa</taxon>
        <taxon>Ecdysozoa</taxon>
        <taxon>Arthropoda</taxon>
        <taxon>Chelicerata</taxon>
        <taxon>Arachnida</taxon>
        <taxon>Araneae</taxon>
        <taxon>Araneomorphae</taxon>
        <taxon>Entelegynae</taxon>
        <taxon>Araneoidea</taxon>
        <taxon>Araneidae</taxon>
        <taxon>Araneus</taxon>
    </lineage>
</organism>
<evidence type="ECO:0000313" key="3">
    <source>
        <dbReference type="Proteomes" id="UP000499080"/>
    </source>
</evidence>
<sequence length="105" mass="11835">MPFQKVVKSPPSAEKIVPPSSLRSRMPTESVPSFQSRTPTNSSEPGIEPAFLELEAQRNNHCTGRGYTRWDRWFIKSLFTAISAGMAFETICAEMLRGLLFKPCR</sequence>
<evidence type="ECO:0000313" key="2">
    <source>
        <dbReference type="EMBL" id="GBN41790.1"/>
    </source>
</evidence>
<name>A0A4Y2NTT6_ARAVE</name>
<dbReference type="EMBL" id="BGPR01129312">
    <property type="protein sequence ID" value="GBN41790.1"/>
    <property type="molecule type" value="Genomic_DNA"/>
</dbReference>
<evidence type="ECO:0000256" key="1">
    <source>
        <dbReference type="SAM" id="MobiDB-lite"/>
    </source>
</evidence>
<protein>
    <submittedName>
        <fullName evidence="2">Uncharacterized protein</fullName>
    </submittedName>
</protein>
<feature type="region of interest" description="Disordered" evidence="1">
    <location>
        <begin position="1"/>
        <end position="47"/>
    </location>
</feature>
<keyword evidence="3" id="KW-1185">Reference proteome</keyword>
<reference evidence="2 3" key="1">
    <citation type="journal article" date="2019" name="Sci. Rep.">
        <title>Orb-weaving spider Araneus ventricosus genome elucidates the spidroin gene catalogue.</title>
        <authorList>
            <person name="Kono N."/>
            <person name="Nakamura H."/>
            <person name="Ohtoshi R."/>
            <person name="Moran D.A.P."/>
            <person name="Shinohara A."/>
            <person name="Yoshida Y."/>
            <person name="Fujiwara M."/>
            <person name="Mori M."/>
            <person name="Tomita M."/>
            <person name="Arakawa K."/>
        </authorList>
    </citation>
    <scope>NUCLEOTIDE SEQUENCE [LARGE SCALE GENOMIC DNA]</scope>
</reference>
<dbReference type="AlphaFoldDB" id="A0A4Y2NTT6"/>
<dbReference type="Proteomes" id="UP000499080">
    <property type="component" value="Unassembled WGS sequence"/>
</dbReference>
<feature type="compositionally biased region" description="Polar residues" evidence="1">
    <location>
        <begin position="30"/>
        <end position="44"/>
    </location>
</feature>